<dbReference type="GeneID" id="591595"/>
<dbReference type="Pfam" id="PF03803">
    <property type="entry name" value="Scramblase"/>
    <property type="match status" value="1"/>
</dbReference>
<keyword evidence="5" id="KW-1185">Reference proteome</keyword>
<dbReference type="GO" id="GO:0005886">
    <property type="term" value="C:plasma membrane"/>
    <property type="evidence" value="ECO:0000318"/>
    <property type="project" value="GO_Central"/>
</dbReference>
<dbReference type="KEGG" id="spu:591595"/>
<evidence type="ECO:0000256" key="2">
    <source>
        <dbReference type="RuleBase" id="RU363116"/>
    </source>
</evidence>
<comment type="function">
    <text evidence="2">May mediate accelerated ATP-independent bidirectional transbilayer migration of phospholipids upon binding calcium ions that results in a loss of phospholipid asymmetry in the plasma membrane.</text>
</comment>
<accession>A0A7M7P2E3</accession>
<dbReference type="PANTHER" id="PTHR23248:SF63">
    <property type="entry name" value="PHOSPHOLIPID SCRAMBLASE"/>
    <property type="match status" value="1"/>
</dbReference>
<sequence>MSGTNYQAFHNEGDSQQTDGLSVQVAGTVPPVGFSGQQQAPRPPNHGQYQTPVPVGGAAGVYHQQPGVPVQGKAEMMPMPTGIPGCPPGLEYLAHLDQLLVHQQIELAEIFLNVEFENKYVVKNSLGQQVYFASEESECCERVWCGHQRGFLFHITDNMGQEVLRVTRQFKCCAGCSWCADNDHCSLFVAVESPPGTVIGYVKQTQSWVSPRFDVLTADQECALKIQGHWCHCQTVCCTEDIEFKIFTNDLQTEVGKVSKQWGGWVRESFTKADNFGVQFPQDMDVKVKATLLASTFLIDFMYFKHRKKNKNDSPPFYLYGVDFP</sequence>
<keyword evidence="2" id="KW-0564">Palmitate</keyword>
<proteinExistence type="inferred from homology"/>
<dbReference type="OrthoDB" id="191150at2759"/>
<dbReference type="GO" id="GO:0017128">
    <property type="term" value="F:phospholipid scramblase activity"/>
    <property type="evidence" value="ECO:0000318"/>
    <property type="project" value="GO_Central"/>
</dbReference>
<evidence type="ECO:0000313" key="5">
    <source>
        <dbReference type="Proteomes" id="UP000007110"/>
    </source>
</evidence>
<reference evidence="4" key="2">
    <citation type="submission" date="2021-01" db="UniProtKB">
        <authorList>
            <consortium name="EnsemblMetazoa"/>
        </authorList>
    </citation>
    <scope>IDENTIFICATION</scope>
</reference>
<dbReference type="GO" id="GO:0017121">
    <property type="term" value="P:plasma membrane phospholipid scrambling"/>
    <property type="evidence" value="ECO:0000318"/>
    <property type="project" value="GO_Central"/>
</dbReference>
<evidence type="ECO:0000313" key="4">
    <source>
        <dbReference type="EnsemblMetazoa" id="XP_030842870"/>
    </source>
</evidence>
<comment type="similarity">
    <text evidence="1 2">Belongs to the phospholipid scramblase family.</text>
</comment>
<keyword evidence="2" id="KW-0106">Calcium</keyword>
<comment type="cofactor">
    <cofactor evidence="2">
        <name>Ca(2+)</name>
        <dbReference type="ChEBI" id="CHEBI:29108"/>
    </cofactor>
</comment>
<name>A0A7M7P2E3_STRPU</name>
<dbReference type="AlphaFoldDB" id="A0A7M7P2E3"/>
<dbReference type="InterPro" id="IPR005552">
    <property type="entry name" value="Scramblase"/>
</dbReference>
<organism evidence="4 5">
    <name type="scientific">Strongylocentrotus purpuratus</name>
    <name type="common">Purple sea urchin</name>
    <dbReference type="NCBI Taxonomy" id="7668"/>
    <lineage>
        <taxon>Eukaryota</taxon>
        <taxon>Metazoa</taxon>
        <taxon>Echinodermata</taxon>
        <taxon>Eleutherozoa</taxon>
        <taxon>Echinozoa</taxon>
        <taxon>Echinoidea</taxon>
        <taxon>Euechinoidea</taxon>
        <taxon>Echinacea</taxon>
        <taxon>Camarodonta</taxon>
        <taxon>Echinidea</taxon>
        <taxon>Strongylocentrotidae</taxon>
        <taxon>Strongylocentrotus</taxon>
    </lineage>
</organism>
<dbReference type="InterPro" id="IPR025659">
    <property type="entry name" value="Tubby-like_C"/>
</dbReference>
<dbReference type="EnsemblMetazoa" id="XM_030987010">
    <property type="protein sequence ID" value="XP_030842870"/>
    <property type="gene ID" value="LOC591595"/>
</dbReference>
<dbReference type="PANTHER" id="PTHR23248">
    <property type="entry name" value="PHOSPHOLIPID SCRAMBLASE-RELATED"/>
    <property type="match status" value="1"/>
</dbReference>
<dbReference type="SUPFAM" id="SSF54518">
    <property type="entry name" value="Tubby C-terminal domain-like"/>
    <property type="match status" value="1"/>
</dbReference>
<feature type="region of interest" description="Disordered" evidence="3">
    <location>
        <begin position="26"/>
        <end position="56"/>
    </location>
</feature>
<protein>
    <recommendedName>
        <fullName evidence="2">Phospholipid scramblase</fullName>
    </recommendedName>
</protein>
<reference evidence="5" key="1">
    <citation type="submission" date="2015-02" db="EMBL/GenBank/DDBJ databases">
        <title>Genome sequencing for Strongylocentrotus purpuratus.</title>
        <authorList>
            <person name="Murali S."/>
            <person name="Liu Y."/>
            <person name="Vee V."/>
            <person name="English A."/>
            <person name="Wang M."/>
            <person name="Skinner E."/>
            <person name="Han Y."/>
            <person name="Muzny D.M."/>
            <person name="Worley K.C."/>
            <person name="Gibbs R.A."/>
        </authorList>
    </citation>
    <scope>NUCLEOTIDE SEQUENCE</scope>
</reference>
<dbReference type="InParanoid" id="A0A7M7P2E3"/>
<evidence type="ECO:0000256" key="3">
    <source>
        <dbReference type="SAM" id="MobiDB-lite"/>
    </source>
</evidence>
<dbReference type="OMA" id="MNEQAQH"/>
<dbReference type="Proteomes" id="UP000007110">
    <property type="component" value="Unassembled WGS sequence"/>
</dbReference>
<evidence type="ECO:0000256" key="1">
    <source>
        <dbReference type="ARBA" id="ARBA00005350"/>
    </source>
</evidence>
<keyword evidence="2" id="KW-0449">Lipoprotein</keyword>
<dbReference type="RefSeq" id="XP_030842870.1">
    <property type="nucleotide sequence ID" value="XM_030987010.1"/>
</dbReference>